<comment type="subcellular location">
    <subcellularLocation>
        <location evidence="6">Golgi apparatus membrane</location>
        <topology evidence="6">Multi-pass membrane protein</topology>
    </subcellularLocation>
    <subcellularLocation>
        <location evidence="1">Membrane</location>
        <topology evidence="1">Multi-pass membrane protein</topology>
    </subcellularLocation>
</comment>
<name>A0A6N2JZ84_SALVM</name>
<keyword evidence="6" id="KW-0333">Golgi apparatus</keyword>
<dbReference type="InterPro" id="IPR006984">
    <property type="entry name" value="Fcf1/UTP23"/>
</dbReference>
<evidence type="ECO:0000256" key="6">
    <source>
        <dbReference type="RuleBase" id="RU361206"/>
    </source>
</evidence>
<accession>A0A6N2JZ84</accession>
<dbReference type="Gene3D" id="3.40.50.1010">
    <property type="entry name" value="5'-nuclease"/>
    <property type="match status" value="1"/>
</dbReference>
<dbReference type="Pfam" id="PF04900">
    <property type="entry name" value="Fcf1"/>
    <property type="match status" value="1"/>
</dbReference>
<proteinExistence type="inferred from homology"/>
<dbReference type="EMBL" id="CAADRP010000001">
    <property type="protein sequence ID" value="VFU20774.1"/>
    <property type="molecule type" value="Genomic_DNA"/>
</dbReference>
<evidence type="ECO:0000256" key="1">
    <source>
        <dbReference type="ARBA" id="ARBA00004141"/>
    </source>
</evidence>
<evidence type="ECO:0000256" key="7">
    <source>
        <dbReference type="SAM" id="MobiDB-lite"/>
    </source>
</evidence>
<keyword evidence="5 6" id="KW-0472">Membrane</keyword>
<comment type="similarity">
    <text evidence="2 6">Belongs to the TVP23 family.</text>
</comment>
<dbReference type="PANTHER" id="PTHR13019">
    <property type="entry name" value="GOLGI APPARATUS MEMBRANE PROTEIN TVP23"/>
    <property type="match status" value="1"/>
</dbReference>
<dbReference type="GO" id="GO:0009306">
    <property type="term" value="P:protein secretion"/>
    <property type="evidence" value="ECO:0007669"/>
    <property type="project" value="TreeGrafter"/>
</dbReference>
<protein>
    <recommendedName>
        <fullName evidence="6">Golgi apparatus membrane protein TVP23</fullName>
    </recommendedName>
</protein>
<dbReference type="GO" id="GO:0016192">
    <property type="term" value="P:vesicle-mediated transport"/>
    <property type="evidence" value="ECO:0007669"/>
    <property type="project" value="TreeGrafter"/>
</dbReference>
<sequence>MLPFNLPNSEDNKEEFNRRLFKSFFPSFAIICQLQRLNSRSATPAAAAHLGPSRFPVPPFHVPPILLLWQSSQKGKGLLTEFSEVQPANQVDPMLGSPGQQNPNQPRVPNFVDPYQPYLGLHQMHIPGVPQNVSGRISVGLRWWNEINDLGESMWKFQSLTKSVTVVESGFGKSLRRMNKKDSWLFWWTLYITAVPGLCLDFLSHKVASRLLLIIGVCLTLSTATLLSSPNVARFGVILKLNFNGRCDHEQMKNANGCIVEIIGEKNLDHFFVGTRDTDMRKSFRRKQLKMAVFTNEEVKNTAQNVISCLLPTISQPAFSSKPHPSPANAHNNAKTA</sequence>
<feature type="region of interest" description="Disordered" evidence="7">
    <location>
        <begin position="318"/>
        <end position="337"/>
    </location>
</feature>
<dbReference type="GO" id="GO:0032040">
    <property type="term" value="C:small-subunit processome"/>
    <property type="evidence" value="ECO:0007669"/>
    <property type="project" value="InterPro"/>
</dbReference>
<gene>
    <name evidence="8" type="ORF">SVIM_LOCUS8077</name>
</gene>
<feature type="transmembrane region" description="Helical" evidence="6">
    <location>
        <begin position="209"/>
        <end position="227"/>
    </location>
</feature>
<dbReference type="PANTHER" id="PTHR13019:SF7">
    <property type="entry name" value="GOLGI APPARATUS MEMBRANE PROTEIN TVP23"/>
    <property type="match status" value="1"/>
</dbReference>
<organism evidence="8">
    <name type="scientific">Salix viminalis</name>
    <name type="common">Common osier</name>
    <name type="synonym">Basket willow</name>
    <dbReference type="NCBI Taxonomy" id="40686"/>
    <lineage>
        <taxon>Eukaryota</taxon>
        <taxon>Viridiplantae</taxon>
        <taxon>Streptophyta</taxon>
        <taxon>Embryophyta</taxon>
        <taxon>Tracheophyta</taxon>
        <taxon>Spermatophyta</taxon>
        <taxon>Magnoliopsida</taxon>
        <taxon>eudicotyledons</taxon>
        <taxon>Gunneridae</taxon>
        <taxon>Pentapetalae</taxon>
        <taxon>rosids</taxon>
        <taxon>fabids</taxon>
        <taxon>Malpighiales</taxon>
        <taxon>Salicaceae</taxon>
        <taxon>Saliceae</taxon>
        <taxon>Salix</taxon>
    </lineage>
</organism>
<keyword evidence="3 6" id="KW-0812">Transmembrane</keyword>
<evidence type="ECO:0000256" key="3">
    <source>
        <dbReference type="ARBA" id="ARBA00022692"/>
    </source>
</evidence>
<evidence type="ECO:0000256" key="2">
    <source>
        <dbReference type="ARBA" id="ARBA00005467"/>
    </source>
</evidence>
<evidence type="ECO:0000256" key="4">
    <source>
        <dbReference type="ARBA" id="ARBA00022989"/>
    </source>
</evidence>
<keyword evidence="4 6" id="KW-1133">Transmembrane helix</keyword>
<dbReference type="GO" id="GO:0000139">
    <property type="term" value="C:Golgi membrane"/>
    <property type="evidence" value="ECO:0007669"/>
    <property type="project" value="UniProtKB-SubCell"/>
</dbReference>
<dbReference type="InterPro" id="IPR008564">
    <property type="entry name" value="TVP23-like"/>
</dbReference>
<dbReference type="AlphaFoldDB" id="A0A6N2JZ84"/>
<reference evidence="8" key="1">
    <citation type="submission" date="2019-03" db="EMBL/GenBank/DDBJ databases">
        <authorList>
            <person name="Mank J."/>
            <person name="Almeida P."/>
        </authorList>
    </citation>
    <scope>NUCLEOTIDE SEQUENCE</scope>
    <source>
        <strain evidence="8">78183</strain>
    </source>
</reference>
<dbReference type="Pfam" id="PF05832">
    <property type="entry name" value="DUF846"/>
    <property type="match status" value="1"/>
</dbReference>
<feature type="transmembrane region" description="Helical" evidence="6">
    <location>
        <begin position="184"/>
        <end position="203"/>
    </location>
</feature>
<evidence type="ECO:0000256" key="5">
    <source>
        <dbReference type="ARBA" id="ARBA00023136"/>
    </source>
</evidence>
<evidence type="ECO:0000313" key="8">
    <source>
        <dbReference type="EMBL" id="VFU20774.1"/>
    </source>
</evidence>
<comment type="function">
    <text evidence="6">Golgi membrane protein involved in vesicular trafficking.</text>
</comment>